<protein>
    <submittedName>
        <fullName evidence="1">Uncharacterized protein</fullName>
    </submittedName>
</protein>
<reference evidence="1" key="1">
    <citation type="submission" date="2021-11" db="EMBL/GenBank/DDBJ databases">
        <authorList>
            <person name="Rodrigo-Torres L."/>
            <person name="Arahal R. D."/>
            <person name="Lucena T."/>
        </authorList>
    </citation>
    <scope>NUCLEOTIDE SEQUENCE</scope>
    <source>
        <strain evidence="1">CECT 7928</strain>
    </source>
</reference>
<proteinExistence type="predicted"/>
<evidence type="ECO:0000313" key="2">
    <source>
        <dbReference type="Proteomes" id="UP000838748"/>
    </source>
</evidence>
<dbReference type="EMBL" id="CAKLDM010000002">
    <property type="protein sequence ID" value="CAH0539803.1"/>
    <property type="molecule type" value="Genomic_DNA"/>
</dbReference>
<name>A0ABM9A4K3_9VIBR</name>
<keyword evidence="2" id="KW-1185">Reference proteome</keyword>
<sequence length="130" mass="15036">MKYHQMTKNYIFRKLECGLNKNQTATLCCKSVRTVSLWDSGSPIPEECKRLMRMSRGRELSPSEDWQQFRMHYDRLELPTGQLVSPQQILLGIALAEINSELEIKTSTHVVKLARAIADIKVRKLKEPSF</sequence>
<dbReference type="RefSeq" id="WP_237361884.1">
    <property type="nucleotide sequence ID" value="NZ_CAKLDM010000002.1"/>
</dbReference>
<gene>
    <name evidence="1" type="ORF">VMF7928_02460</name>
</gene>
<accession>A0ABM9A4K3</accession>
<dbReference type="Proteomes" id="UP000838748">
    <property type="component" value="Unassembled WGS sequence"/>
</dbReference>
<evidence type="ECO:0000313" key="1">
    <source>
        <dbReference type="EMBL" id="CAH0539803.1"/>
    </source>
</evidence>
<organism evidence="1 2">
    <name type="scientific">Vibrio marisflavi CECT 7928</name>
    <dbReference type="NCBI Taxonomy" id="634439"/>
    <lineage>
        <taxon>Bacteria</taxon>
        <taxon>Pseudomonadati</taxon>
        <taxon>Pseudomonadota</taxon>
        <taxon>Gammaproteobacteria</taxon>
        <taxon>Vibrionales</taxon>
        <taxon>Vibrionaceae</taxon>
        <taxon>Vibrio</taxon>
    </lineage>
</organism>
<comment type="caution">
    <text evidence="1">The sequence shown here is derived from an EMBL/GenBank/DDBJ whole genome shotgun (WGS) entry which is preliminary data.</text>
</comment>